<sequence length="105" mass="11044">MKSLSLSCLVLAVVAVAGSSRLQDPCTPGYCSQVDCRGSPTPEQCQEGFYDPAGSKCGCCPSCTVTMPMFGECSKNGETSSVSEILRLCPSLGVCFQGRCHPLPR</sequence>
<evidence type="ECO:0000313" key="2">
    <source>
        <dbReference type="EMBL" id="ATU82525.1"/>
    </source>
</evidence>
<reference evidence="2" key="1">
    <citation type="journal article" date="2018" name="Cell. Mol. Life Sci.">
        <title>Giant fish-killing water bug reveals ancient and dynamic venom evolution in Heteroptera.</title>
        <authorList>
            <person name="Walker A.A."/>
            <person name="Hernandez-Vargas M.J."/>
            <person name="Corzo G."/>
            <person name="Fry B.G."/>
            <person name="King G.F."/>
        </authorList>
    </citation>
    <scope>NUCLEOTIDE SEQUENCE</scope>
</reference>
<organism evidence="2">
    <name type="scientific">Lethocerus distinctifemur</name>
    <dbReference type="NCBI Taxonomy" id="280095"/>
    <lineage>
        <taxon>Eukaryota</taxon>
        <taxon>Metazoa</taxon>
        <taxon>Ecdysozoa</taxon>
        <taxon>Arthropoda</taxon>
        <taxon>Hexapoda</taxon>
        <taxon>Insecta</taxon>
        <taxon>Pterygota</taxon>
        <taxon>Neoptera</taxon>
        <taxon>Paraneoptera</taxon>
        <taxon>Hemiptera</taxon>
        <taxon>Heteroptera</taxon>
        <taxon>Panheteroptera</taxon>
        <taxon>Nepomorpha</taxon>
        <taxon>Belostomatidae</taxon>
        <taxon>Lethocerinae</taxon>
        <taxon>Lethocerus</taxon>
    </lineage>
</organism>
<protein>
    <submittedName>
        <fullName evidence="2">Venom peptide Ld14a</fullName>
    </submittedName>
</protein>
<dbReference type="AlphaFoldDB" id="A0A2K8JRT9"/>
<proteinExistence type="evidence at transcript level"/>
<feature type="chain" id="PRO_5014675031" evidence="1">
    <location>
        <begin position="20"/>
        <end position="105"/>
    </location>
</feature>
<accession>A0A2K8JRT9</accession>
<name>A0A2K8JRT9_9HEMI</name>
<dbReference type="EMBL" id="MF683384">
    <property type="protein sequence ID" value="ATU82525.1"/>
    <property type="molecule type" value="mRNA"/>
</dbReference>
<keyword evidence="1" id="KW-0732">Signal</keyword>
<evidence type="ECO:0000256" key="1">
    <source>
        <dbReference type="SAM" id="SignalP"/>
    </source>
</evidence>
<feature type="signal peptide" evidence="1">
    <location>
        <begin position="1"/>
        <end position="19"/>
    </location>
</feature>